<dbReference type="AlphaFoldDB" id="A0A5B8IUM8"/>
<name>A0A5B8IUM8_9RHOB</name>
<dbReference type="RefSeq" id="WP_146364743.1">
    <property type="nucleotide sequence ID" value="NZ_CP042261.1"/>
</dbReference>
<dbReference type="Proteomes" id="UP000318483">
    <property type="component" value="Chromosome"/>
</dbReference>
<gene>
    <name evidence="2" type="ORF">FPZ52_06800</name>
</gene>
<proteinExistence type="predicted"/>
<accession>A0A5B8IUM8</accession>
<sequence>MRAVLDACVLYPTLLRQVLLAIASEGLFDPIWSVRIIEEWRRAVIRHHPDQAGIFAAEAVRLADRFPAASFDVTEEDEAALFLPDRNDRHVLATALAANTPTIITLNLKDFPSRALSEQGVRAKHPDLVLLELLGDHPSVVRTAIKPPVEAAMAATGLGRRAVLKKARLPRFAKALDQS</sequence>
<organism evidence="2 3">
    <name type="scientific">Qingshengfaniella alkalisoli</name>
    <dbReference type="NCBI Taxonomy" id="2599296"/>
    <lineage>
        <taxon>Bacteria</taxon>
        <taxon>Pseudomonadati</taxon>
        <taxon>Pseudomonadota</taxon>
        <taxon>Alphaproteobacteria</taxon>
        <taxon>Rhodobacterales</taxon>
        <taxon>Paracoccaceae</taxon>
        <taxon>Qingshengfaniella</taxon>
    </lineage>
</organism>
<dbReference type="KEGG" id="lit:FPZ52_06800"/>
<dbReference type="InterPro" id="IPR002716">
    <property type="entry name" value="PIN_dom"/>
</dbReference>
<feature type="domain" description="PIN" evidence="1">
    <location>
        <begin position="2"/>
        <end position="108"/>
    </location>
</feature>
<protein>
    <submittedName>
        <fullName evidence="2">PIN domain-containing protein</fullName>
    </submittedName>
</protein>
<reference evidence="2 3" key="1">
    <citation type="submission" date="2019-07" db="EMBL/GenBank/DDBJ databases">
        <title>Litoreibacter alkalisoli sp. nov., isolated from saline-alkaline soil.</title>
        <authorList>
            <person name="Wang S."/>
            <person name="Xu L."/>
            <person name="Xing Y.-T."/>
            <person name="Sun J.-Q."/>
        </authorList>
    </citation>
    <scope>NUCLEOTIDE SEQUENCE [LARGE SCALE GENOMIC DNA]</scope>
    <source>
        <strain evidence="2 3">LN3S51</strain>
    </source>
</reference>
<dbReference type="InterPro" id="IPR029060">
    <property type="entry name" value="PIN-like_dom_sf"/>
</dbReference>
<dbReference type="EMBL" id="CP042261">
    <property type="protein sequence ID" value="QDY69364.1"/>
    <property type="molecule type" value="Genomic_DNA"/>
</dbReference>
<dbReference type="Pfam" id="PF13470">
    <property type="entry name" value="PIN_3"/>
    <property type="match status" value="1"/>
</dbReference>
<evidence type="ECO:0000259" key="1">
    <source>
        <dbReference type="Pfam" id="PF13470"/>
    </source>
</evidence>
<dbReference type="OrthoDB" id="211933at2"/>
<dbReference type="NCBIfam" id="NF046100">
    <property type="entry name" value="RSP_2648_fam_PIN"/>
    <property type="match status" value="1"/>
</dbReference>
<keyword evidence="3" id="KW-1185">Reference proteome</keyword>
<evidence type="ECO:0000313" key="3">
    <source>
        <dbReference type="Proteomes" id="UP000318483"/>
    </source>
</evidence>
<evidence type="ECO:0000313" key="2">
    <source>
        <dbReference type="EMBL" id="QDY69364.1"/>
    </source>
</evidence>
<dbReference type="SUPFAM" id="SSF88723">
    <property type="entry name" value="PIN domain-like"/>
    <property type="match status" value="1"/>
</dbReference>